<reference evidence="3 6" key="1">
    <citation type="journal article" date="2015" name="Genome Announc.">
        <title>Complete Genome Sequence of the Nitrogen-Fixing and Solvent-Producing Clostridium pasteurianum DSM 525.</title>
        <authorList>
            <person name="Poehlein A."/>
            <person name="Grosse-Honebrink A."/>
            <person name="Zhang Y."/>
            <person name="Minton N.P."/>
            <person name="Daniel R."/>
        </authorList>
    </citation>
    <scope>NUCLEOTIDE SEQUENCE [LARGE SCALE GENOMIC DNA]</scope>
    <source>
        <strain evidence="3">DSM 525</strain>
        <strain evidence="6">DSM 525 / ATCC 6013</strain>
    </source>
</reference>
<dbReference type="PATRIC" id="fig|1262449.3.peg.1082"/>
<feature type="transmembrane region" description="Helical" evidence="1">
    <location>
        <begin position="74"/>
        <end position="96"/>
    </location>
</feature>
<dbReference type="EMBL" id="CP009268">
    <property type="protein sequence ID" value="AJA52693.1"/>
    <property type="molecule type" value="Genomic_DNA"/>
</dbReference>
<feature type="transmembrane region" description="Helical" evidence="1">
    <location>
        <begin position="15"/>
        <end position="31"/>
    </location>
</feature>
<feature type="transmembrane region" description="Helical" evidence="1">
    <location>
        <begin position="196"/>
        <end position="216"/>
    </location>
</feature>
<feature type="transmembrane region" description="Helical" evidence="1">
    <location>
        <begin position="222"/>
        <end position="241"/>
    </location>
</feature>
<gene>
    <name evidence="3" type="ORF">CLPA_c26380</name>
    <name evidence="4" type="ORF">CP6013_00544</name>
</gene>
<feature type="domain" description="CAAX prenyl protease 2/Lysostaphin resistance protein A-like" evidence="2">
    <location>
        <begin position="119"/>
        <end position="208"/>
    </location>
</feature>
<protein>
    <recommendedName>
        <fullName evidence="2">CAAX prenyl protease 2/Lysostaphin resistance protein A-like domain-containing protein</fullName>
    </recommendedName>
</protein>
<keyword evidence="1" id="KW-0812">Transmembrane</keyword>
<dbReference type="GO" id="GO:0004175">
    <property type="term" value="F:endopeptidase activity"/>
    <property type="evidence" value="ECO:0007669"/>
    <property type="project" value="UniProtKB-ARBA"/>
</dbReference>
<feature type="transmembrane region" description="Helical" evidence="1">
    <location>
        <begin position="38"/>
        <end position="54"/>
    </location>
</feature>
<evidence type="ECO:0000313" key="5">
    <source>
        <dbReference type="Proteomes" id="UP000028042"/>
    </source>
</evidence>
<evidence type="ECO:0000313" key="3">
    <source>
        <dbReference type="EMBL" id="AJA52693.1"/>
    </source>
</evidence>
<dbReference type="AlphaFoldDB" id="A0A0H3JAM9"/>
<dbReference type="Proteomes" id="UP000028042">
    <property type="component" value="Unassembled WGS sequence"/>
</dbReference>
<evidence type="ECO:0000313" key="6">
    <source>
        <dbReference type="Proteomes" id="UP000030905"/>
    </source>
</evidence>
<dbReference type="Proteomes" id="UP000030905">
    <property type="component" value="Chromosome"/>
</dbReference>
<evidence type="ECO:0000259" key="2">
    <source>
        <dbReference type="Pfam" id="PF02517"/>
    </source>
</evidence>
<dbReference type="EMBL" id="JPGY02000001">
    <property type="protein sequence ID" value="KRU11297.1"/>
    <property type="molecule type" value="Genomic_DNA"/>
</dbReference>
<sequence>MYNFYDIKFTEKYKSIIYLLQIPIMYLFLAYRPIKNHIIFEAVFYLIFILFALIPGWSDVSSYLNTGNKSLKQILFLSMQLYCIQIIISSLVILIMRNPDPQGIKNISYSLNYYLNNHVIQTVIVAFSEEFFKFTIFIAFLSIIHRKNLVNILISILITCTIFGAMHGINYKLTAMIPIMFNTIPCFLYLLKYKNLYILIIAHFIFDTIAFISHINPLGHEAIQFAASVALLIFIVTQFVVPKFRRRGVRR</sequence>
<dbReference type="InterPro" id="IPR003675">
    <property type="entry name" value="Rce1/LyrA-like_dom"/>
</dbReference>
<dbReference type="RefSeq" id="WP_003442535.1">
    <property type="nucleotide sequence ID" value="NZ_CP009267.1"/>
</dbReference>
<accession>A0A0H3JAM9</accession>
<organism evidence="3 6">
    <name type="scientific">Clostridium pasteurianum DSM 525 = ATCC 6013</name>
    <dbReference type="NCBI Taxonomy" id="1262449"/>
    <lineage>
        <taxon>Bacteria</taxon>
        <taxon>Bacillati</taxon>
        <taxon>Bacillota</taxon>
        <taxon>Clostridia</taxon>
        <taxon>Eubacteriales</taxon>
        <taxon>Clostridiaceae</taxon>
        <taxon>Clostridium</taxon>
    </lineage>
</organism>
<keyword evidence="1" id="KW-0472">Membrane</keyword>
<proteinExistence type="predicted"/>
<feature type="transmembrane region" description="Helical" evidence="1">
    <location>
        <begin position="149"/>
        <end position="169"/>
    </location>
</feature>
<dbReference type="Pfam" id="PF02517">
    <property type="entry name" value="Rce1-like"/>
    <property type="match status" value="1"/>
</dbReference>
<dbReference type="KEGG" id="cpae:CPAST_c26380"/>
<reference evidence="4" key="2">
    <citation type="submission" date="2015-10" db="EMBL/GenBank/DDBJ databases">
        <title>Improved Draft Genome Sequence of Clostridium pasteurianum Strain ATCC 6013 (DSM 525) Using a Hybrid Next-Generation Sequencing Approach.</title>
        <authorList>
            <person name="Pyne M.E."/>
            <person name="Utturkar S.M."/>
            <person name="Brown S.D."/>
            <person name="Moo-Young M."/>
            <person name="Chung D.A."/>
            <person name="Chou P.C."/>
        </authorList>
    </citation>
    <scope>NUCLEOTIDE SEQUENCE</scope>
    <source>
        <strain evidence="4">ATCC 6013</strain>
    </source>
</reference>
<dbReference type="eggNOG" id="ENOG502ZTBT">
    <property type="taxonomic scope" value="Bacteria"/>
</dbReference>
<dbReference type="GO" id="GO:0080120">
    <property type="term" value="P:CAAX-box protein maturation"/>
    <property type="evidence" value="ECO:0007669"/>
    <property type="project" value="UniProtKB-ARBA"/>
</dbReference>
<name>A0A0H3JAM9_CLOPA</name>
<dbReference type="KEGG" id="cpat:CLPA_c26380"/>
<reference evidence="4 5" key="3">
    <citation type="journal article" name="Genome Announc.">
        <title>Improved Draft Genome Sequence of Clostridium pasteurianum Strain ATCC 6013 (DSM 525) Using a Hybrid Next-Generation Sequencing Approach.</title>
        <authorList>
            <person name="Pyne M.E."/>
            <person name="Utturkar S."/>
            <person name="Brown S.D."/>
            <person name="Moo-Young M."/>
            <person name="Chung D.A."/>
            <person name="Chou C.P."/>
        </authorList>
    </citation>
    <scope>NUCLEOTIDE SEQUENCE [LARGE SCALE GENOMIC DNA]</scope>
    <source>
        <strain evidence="4 5">ATCC 6013</strain>
    </source>
</reference>
<feature type="transmembrane region" description="Helical" evidence="1">
    <location>
        <begin position="175"/>
        <end position="191"/>
    </location>
</feature>
<evidence type="ECO:0000256" key="1">
    <source>
        <dbReference type="SAM" id="Phobius"/>
    </source>
</evidence>
<keyword evidence="6" id="KW-1185">Reference proteome</keyword>
<evidence type="ECO:0000313" key="4">
    <source>
        <dbReference type="EMBL" id="KRU11297.1"/>
    </source>
</evidence>
<keyword evidence="1" id="KW-1133">Transmembrane helix</keyword>
<dbReference type="GeneID" id="93074770"/>